<sequence length="336" mass="36777">MQKRHFNQKRLNFVICLVMCLVFLLFCRPVYAQESIQNLNLTFPQSNTEQSPVIPGMTPFSDPLNPQNQNQKVGEELLLNARLTDDGENIKNGLVWQIYEPVLGVDNKLSLVAEFAGGSAHFNLIPGSYIVHVGFGRADAIRRITLNEGDPLSENFVLNAGGLQLYATMPEGKINEQNLSFTIYSDGSENNDNALVLSGVKSGDVTRLKAGTYHIVSNYGSANAISRTDVPVDAGKITEASVQHHAAQVTLKLIRQEGGEALADTSWSITNDSGDIVRETVGAYTSLILAEGDYLAIAKNKDQLYQKAFSVTSGHDENIDILANSQNLQQFDESID</sequence>
<dbReference type="PATRIC" id="fig|1094558.3.peg.1523"/>
<dbReference type="Proteomes" id="UP000008952">
    <property type="component" value="Unassembled WGS sequence"/>
</dbReference>
<comment type="caution">
    <text evidence="2">The sequence shown here is derived from an EMBL/GenBank/DDBJ whole genome shotgun (WGS) entry which is preliminary data.</text>
</comment>
<dbReference type="RefSeq" id="WP_008039776.1">
    <property type="nucleotide sequence ID" value="NZ_JH725147.1"/>
</dbReference>
<evidence type="ECO:0000256" key="1">
    <source>
        <dbReference type="SAM" id="SignalP"/>
    </source>
</evidence>
<name>J0R039_9HYPH</name>
<keyword evidence="1" id="KW-0732">Signal</keyword>
<accession>J0R039</accession>
<dbReference type="OrthoDB" id="9800206at2"/>
<dbReference type="eggNOG" id="ENOG502ZBP8">
    <property type="taxonomic scope" value="Bacteria"/>
</dbReference>
<dbReference type="AlphaFoldDB" id="J0R039"/>
<proteinExistence type="predicted"/>
<keyword evidence="3" id="KW-1185">Reference proteome</keyword>
<feature type="chain" id="PRO_5003738557" evidence="1">
    <location>
        <begin position="33"/>
        <end position="336"/>
    </location>
</feature>
<evidence type="ECO:0000313" key="2">
    <source>
        <dbReference type="EMBL" id="EJF88869.1"/>
    </source>
</evidence>
<organism evidence="2 3">
    <name type="scientific">Bartonella tamiae Th239</name>
    <dbReference type="NCBI Taxonomy" id="1094558"/>
    <lineage>
        <taxon>Bacteria</taxon>
        <taxon>Pseudomonadati</taxon>
        <taxon>Pseudomonadota</taxon>
        <taxon>Alphaproteobacteria</taxon>
        <taxon>Hyphomicrobiales</taxon>
        <taxon>Bartonellaceae</taxon>
        <taxon>Bartonella</taxon>
    </lineage>
</organism>
<feature type="signal peptide" evidence="1">
    <location>
        <begin position="1"/>
        <end position="32"/>
    </location>
</feature>
<dbReference type="HOGENOM" id="CLU_058985_0_0_5"/>
<protein>
    <submittedName>
        <fullName evidence="2">Uncharacterized protein</fullName>
    </submittedName>
</protein>
<dbReference type="STRING" id="1094558.ME5_01420"/>
<gene>
    <name evidence="2" type="ORF">ME5_01420</name>
</gene>
<dbReference type="EMBL" id="AIMB01000008">
    <property type="protein sequence ID" value="EJF88869.1"/>
    <property type="molecule type" value="Genomic_DNA"/>
</dbReference>
<evidence type="ECO:0000313" key="3">
    <source>
        <dbReference type="Proteomes" id="UP000008952"/>
    </source>
</evidence>
<reference evidence="2 3" key="1">
    <citation type="submission" date="2012-03" db="EMBL/GenBank/DDBJ databases">
        <title>The Genome Sequence of Bartonella tamiae Th239.</title>
        <authorList>
            <consortium name="The Broad Institute Genome Sequencing Platform"/>
            <consortium name="The Broad Institute Genome Sequencing Center for Infectious Disease"/>
            <person name="Feldgarden M."/>
            <person name="Kirby J."/>
            <person name="Kosoy M."/>
            <person name="Birtles R."/>
            <person name="Probert W.S."/>
            <person name="Chiaraviglio L."/>
            <person name="Young S.K."/>
            <person name="Zeng Q."/>
            <person name="Gargeya S."/>
            <person name="Fitzgerald M."/>
            <person name="Haas B."/>
            <person name="Abouelleil A."/>
            <person name="Alvarado L."/>
            <person name="Arachchi H.M."/>
            <person name="Berlin A."/>
            <person name="Chapman S.B."/>
            <person name="Gearin G."/>
            <person name="Goldberg J."/>
            <person name="Griggs A."/>
            <person name="Gujja S."/>
            <person name="Hansen M."/>
            <person name="Heiman D."/>
            <person name="Howarth C."/>
            <person name="Larimer J."/>
            <person name="Lui A."/>
            <person name="MacDonald P.J.P."/>
            <person name="McCowen C."/>
            <person name="Montmayeur A."/>
            <person name="Murphy C."/>
            <person name="Neiman D."/>
            <person name="Pearson M."/>
            <person name="Priest M."/>
            <person name="Roberts A."/>
            <person name="Saif S."/>
            <person name="Shea T."/>
            <person name="Sisk P."/>
            <person name="Stolte C."/>
            <person name="Sykes S."/>
            <person name="Wortman J."/>
            <person name="Nusbaum C."/>
            <person name="Birren B."/>
        </authorList>
    </citation>
    <scope>NUCLEOTIDE SEQUENCE [LARGE SCALE GENOMIC DNA]</scope>
    <source>
        <strain evidence="2 3">Th239</strain>
    </source>
</reference>